<sequence>MAEPERIHSNLLPVHPGFSPGTYVIQIPKDQIYRIPPPENAFIVECHRNPSVSTSKRRRSCCFRIFLPIFIVLLFILILALVLPPLLTPPKPPVFKLTKFRFTPSTRDFHIVLNILNPNPSGFIELKSPSHASLSFRKHKVAVAKFPLIQQEHGSQRHVALALHTKSSSFPKELERRIKNNKSKLKTSMSLMMDLPAHTKGRLSTRRNVKFVVVCSFTVNTLGKNSHILSQDCQSERQ</sequence>
<dbReference type="AlphaFoldDB" id="A0AAV6NLP9"/>
<reference evidence="4 5" key="1">
    <citation type="journal article" date="2021" name="Hortic Res">
        <title>The domestication of Cucurbita argyrosperma as revealed by the genome of its wild relative.</title>
        <authorList>
            <person name="Barrera-Redondo J."/>
            <person name="Sanchez-de la Vega G."/>
            <person name="Aguirre-Liguori J.A."/>
            <person name="Castellanos-Morales G."/>
            <person name="Gutierrez-Guerrero Y.T."/>
            <person name="Aguirre-Dugua X."/>
            <person name="Aguirre-Planter E."/>
            <person name="Tenaillon M.I."/>
            <person name="Lira-Saade R."/>
            <person name="Eguiarte L.E."/>
        </authorList>
    </citation>
    <scope>NUCLEOTIDE SEQUENCE [LARGE SCALE GENOMIC DNA]</scope>
    <source>
        <strain evidence="4">JBR-2021</strain>
    </source>
</reference>
<keyword evidence="5" id="KW-1185">Reference proteome</keyword>
<dbReference type="Proteomes" id="UP000685013">
    <property type="component" value="Chromosome 5"/>
</dbReference>
<organism evidence="4 5">
    <name type="scientific">Cucurbita argyrosperma subsp. sororia</name>
    <dbReference type="NCBI Taxonomy" id="37648"/>
    <lineage>
        <taxon>Eukaryota</taxon>
        <taxon>Viridiplantae</taxon>
        <taxon>Streptophyta</taxon>
        <taxon>Embryophyta</taxon>
        <taxon>Tracheophyta</taxon>
        <taxon>Spermatophyta</taxon>
        <taxon>Magnoliopsida</taxon>
        <taxon>eudicotyledons</taxon>
        <taxon>Gunneridae</taxon>
        <taxon>Pentapetalae</taxon>
        <taxon>rosids</taxon>
        <taxon>fabids</taxon>
        <taxon>Cucurbitales</taxon>
        <taxon>Cucurbitaceae</taxon>
        <taxon>Cucurbiteae</taxon>
        <taxon>Cucurbita</taxon>
    </lineage>
</organism>
<evidence type="ECO:0000256" key="3">
    <source>
        <dbReference type="SAM" id="Phobius"/>
    </source>
</evidence>
<dbReference type="InterPro" id="IPR044839">
    <property type="entry name" value="NDR1-like"/>
</dbReference>
<evidence type="ECO:0000256" key="2">
    <source>
        <dbReference type="ARBA" id="ARBA00023136"/>
    </source>
</evidence>
<proteinExistence type="predicted"/>
<gene>
    <name evidence="4" type="primary">NHL13</name>
    <name evidence="4" type="ORF">SDJN03_08455</name>
</gene>
<keyword evidence="2 3" id="KW-0472">Membrane</keyword>
<accession>A0AAV6NLP9</accession>
<name>A0AAV6NLP9_9ROSI</name>
<dbReference type="GO" id="GO:0005886">
    <property type="term" value="C:plasma membrane"/>
    <property type="evidence" value="ECO:0007669"/>
    <property type="project" value="TreeGrafter"/>
</dbReference>
<evidence type="ECO:0000313" key="5">
    <source>
        <dbReference type="Proteomes" id="UP000685013"/>
    </source>
</evidence>
<comment type="caution">
    <text evidence="4">The sequence shown here is derived from an EMBL/GenBank/DDBJ whole genome shotgun (WGS) entry which is preliminary data.</text>
</comment>
<evidence type="ECO:0000313" key="4">
    <source>
        <dbReference type="EMBL" id="KAG6598677.1"/>
    </source>
</evidence>
<dbReference type="PANTHER" id="PTHR31234">
    <property type="entry name" value="LATE EMBRYOGENESIS ABUNDANT (LEA) HYDROXYPROLINE-RICH GLYCOPROTEIN FAMILY"/>
    <property type="match status" value="1"/>
</dbReference>
<keyword evidence="3" id="KW-0812">Transmembrane</keyword>
<comment type="subcellular location">
    <subcellularLocation>
        <location evidence="1">Membrane</location>
    </subcellularLocation>
</comment>
<dbReference type="PANTHER" id="PTHR31234:SF2">
    <property type="entry name" value="OS05G0199100 PROTEIN"/>
    <property type="match status" value="1"/>
</dbReference>
<keyword evidence="3" id="KW-1133">Transmembrane helix</keyword>
<dbReference type="EMBL" id="JAGKQH010000005">
    <property type="protein sequence ID" value="KAG6598677.1"/>
    <property type="molecule type" value="Genomic_DNA"/>
</dbReference>
<evidence type="ECO:0000256" key="1">
    <source>
        <dbReference type="ARBA" id="ARBA00004370"/>
    </source>
</evidence>
<feature type="transmembrane region" description="Helical" evidence="3">
    <location>
        <begin position="65"/>
        <end position="87"/>
    </location>
</feature>
<protein>
    <submittedName>
        <fullName evidence="4">NDR1/HIN1-like protein 13</fullName>
    </submittedName>
</protein>
<feature type="non-terminal residue" evidence="4">
    <location>
        <position position="1"/>
    </location>
</feature>
<dbReference type="GO" id="GO:0098542">
    <property type="term" value="P:defense response to other organism"/>
    <property type="evidence" value="ECO:0007669"/>
    <property type="project" value="InterPro"/>
</dbReference>